<dbReference type="InterPro" id="IPR046761">
    <property type="entry name" value="Tab2-like_C"/>
</dbReference>
<evidence type="ECO:0000313" key="4">
    <source>
        <dbReference type="Proteomes" id="UP000226442"/>
    </source>
</evidence>
<dbReference type="Pfam" id="PF06485">
    <property type="entry name" value="Tab2-like_N"/>
    <property type="match status" value="1"/>
</dbReference>
<accession>A0A2G4EVT4</accession>
<name>A0A2G4EVT4_9CYAN</name>
<comment type="caution">
    <text evidence="3">The sequence shown here is derived from an EMBL/GenBank/DDBJ whole genome shotgun (WGS) entry which is preliminary data.</text>
</comment>
<protein>
    <submittedName>
        <fullName evidence="3">DUF1092 domain-containing protein</fullName>
    </submittedName>
</protein>
<evidence type="ECO:0000259" key="2">
    <source>
        <dbReference type="Pfam" id="PF20429"/>
    </source>
</evidence>
<organism evidence="3 4">
    <name type="scientific">Tychonema bourrellyi FEM_GT703</name>
    <dbReference type="NCBI Taxonomy" id="2040638"/>
    <lineage>
        <taxon>Bacteria</taxon>
        <taxon>Bacillati</taxon>
        <taxon>Cyanobacteriota</taxon>
        <taxon>Cyanophyceae</taxon>
        <taxon>Oscillatoriophycideae</taxon>
        <taxon>Oscillatoriales</taxon>
        <taxon>Microcoleaceae</taxon>
        <taxon>Tychonema</taxon>
    </lineage>
</organism>
<dbReference type="Pfam" id="PF20429">
    <property type="entry name" value="Tab2-like_C"/>
    <property type="match status" value="1"/>
</dbReference>
<evidence type="ECO:0000259" key="1">
    <source>
        <dbReference type="Pfam" id="PF06485"/>
    </source>
</evidence>
<dbReference type="Proteomes" id="UP000226442">
    <property type="component" value="Unassembled WGS sequence"/>
</dbReference>
<proteinExistence type="predicted"/>
<dbReference type="InterPro" id="IPR046760">
    <property type="entry name" value="Tab2-like_N"/>
</dbReference>
<dbReference type="EMBL" id="NXIB02000170">
    <property type="protein sequence ID" value="PHX53629.1"/>
    <property type="molecule type" value="Genomic_DNA"/>
</dbReference>
<dbReference type="InterPro" id="IPR009472">
    <property type="entry name" value="Tab2-like"/>
</dbReference>
<gene>
    <name evidence="3" type="ORF">CP500_020470</name>
</gene>
<feature type="domain" description="RNA-binding protein Tab2-like N-terminal" evidence="1">
    <location>
        <begin position="4"/>
        <end position="114"/>
    </location>
</feature>
<evidence type="ECO:0000313" key="3">
    <source>
        <dbReference type="EMBL" id="PHX53629.1"/>
    </source>
</evidence>
<feature type="domain" description="RNA-binding protein Tab2/Atab2 C-terminal" evidence="2">
    <location>
        <begin position="131"/>
        <end position="284"/>
    </location>
</feature>
<dbReference type="PANTHER" id="PTHR34556">
    <property type="match status" value="1"/>
</dbReference>
<dbReference type="AlphaFoldDB" id="A0A2G4EVT4"/>
<reference evidence="3" key="1">
    <citation type="submission" date="2017-10" db="EMBL/GenBank/DDBJ databases">
        <title>Draft genome sequence of the planktic cyanobacteria Tychonema bourrellyi isolated from alpine lentic freshwater.</title>
        <authorList>
            <person name="Tett A."/>
            <person name="Armanini F."/>
            <person name="Asnicar F."/>
            <person name="Boscaini A."/>
            <person name="Pasolli E."/>
            <person name="Zolfo M."/>
            <person name="Donati C."/>
            <person name="Salmaso N."/>
            <person name="Segata N."/>
        </authorList>
    </citation>
    <scope>NUCLEOTIDE SEQUENCE</scope>
    <source>
        <strain evidence="3">FEM_GT703</strain>
    </source>
</reference>
<keyword evidence="4" id="KW-1185">Reference proteome</keyword>
<sequence length="289" mass="32318">MTTIWELDFYSRPIVDERQKKKWEVLICESPLNVGDNAESLFRYSQFCPSSTVNSLWLAGAIKEAIASAPKPPEKIRFFRRQMANMITKACQDLDIPVASSRRTLALNLWLEERMRSYYPAQEGYQATVNPSVQFVPETPVALPDALIGEKWAFVSLPIAAFDEMSEWDIGFGEAFGLPMTGLGAETQIPGLIIFSSRATALAGWMSSLELAFLKFESSSPIAPARLVLDTGANDRWILANLRDSATEAECKKFEAAKQQAKQVHFLAIQSNPESESFAGFWLLHELNI</sequence>
<dbReference type="RefSeq" id="WP_096829374.1">
    <property type="nucleotide sequence ID" value="NZ_NXIB02000170.1"/>
</dbReference>
<dbReference type="OrthoDB" id="420270at2"/>
<dbReference type="PANTHER" id="PTHR34556:SF2">
    <property type="entry name" value="PROTEIN TAB2 HOMOLOG, CHLOROPLASTIC"/>
    <property type="match status" value="1"/>
</dbReference>
<dbReference type="GO" id="GO:0003723">
    <property type="term" value="F:RNA binding"/>
    <property type="evidence" value="ECO:0007669"/>
    <property type="project" value="InterPro"/>
</dbReference>